<sequence>MVVTARLEDDGFITGRLGEVFVDLVDTLVSEFESVDLLQNLTEFTVELLPIAASGVMLADPHGSLTVVASSHESARLLELYELQTQEGPCLDCFRLAQPVVNTSPSEAVERWPVFTAAARGAGYASFHSLPMQLRDKTIGAMTLFCQSSSTLSTRDVKLGRALAAAATIGLLQERAGREKDLLSGQLQEALNSRIVIEQAKGVLAERNGVTVEAAFHALRRHARGRGQSLRGVAGEVIAGKWNGIFTP</sequence>
<dbReference type="GO" id="GO:0003723">
    <property type="term" value="F:RNA binding"/>
    <property type="evidence" value="ECO:0007669"/>
    <property type="project" value="InterPro"/>
</dbReference>
<reference evidence="6" key="2">
    <citation type="journal article" date="2022" name="BMC Genomics">
        <title>Comparative genome analysis of mycobacteria focusing on tRNA and non-coding RNA.</title>
        <authorList>
            <person name="Behra P.R.K."/>
            <person name="Pettersson B.M.F."/>
            <person name="Ramesh M."/>
            <person name="Das S."/>
            <person name="Dasgupta S."/>
            <person name="Kirsebom L.A."/>
        </authorList>
    </citation>
    <scope>NUCLEOTIDE SEQUENCE</scope>
    <source>
        <strain evidence="6">DSM 44838</strain>
    </source>
</reference>
<dbReference type="GO" id="GO:0016301">
    <property type="term" value="F:kinase activity"/>
    <property type="evidence" value="ECO:0007669"/>
    <property type="project" value="UniProtKB-KW"/>
</dbReference>
<dbReference type="EMBL" id="JACKVK010000013">
    <property type="protein sequence ID" value="MCV7423754.1"/>
    <property type="molecule type" value="Genomic_DNA"/>
</dbReference>
<dbReference type="Gene3D" id="3.30.450.40">
    <property type="match status" value="1"/>
</dbReference>
<keyword evidence="1" id="KW-0808">Transferase</keyword>
<evidence type="ECO:0000313" key="7">
    <source>
        <dbReference type="Proteomes" id="UP001141629"/>
    </source>
</evidence>
<evidence type="ECO:0000256" key="4">
    <source>
        <dbReference type="ARBA" id="ARBA00023163"/>
    </source>
</evidence>
<dbReference type="SUPFAM" id="SSF55781">
    <property type="entry name" value="GAF domain-like"/>
    <property type="match status" value="1"/>
</dbReference>
<dbReference type="Gene3D" id="1.10.10.10">
    <property type="entry name" value="Winged helix-like DNA-binding domain superfamily/Winged helix DNA-binding domain"/>
    <property type="match status" value="1"/>
</dbReference>
<dbReference type="InterPro" id="IPR003018">
    <property type="entry name" value="GAF"/>
</dbReference>
<dbReference type="Pfam" id="PF03861">
    <property type="entry name" value="ANTAR"/>
    <property type="match status" value="1"/>
</dbReference>
<dbReference type="PIRSF" id="PIRSF036625">
    <property type="entry name" value="GAF_ANTAR"/>
    <property type="match status" value="1"/>
</dbReference>
<dbReference type="SMART" id="SM01012">
    <property type="entry name" value="ANTAR"/>
    <property type="match status" value="1"/>
</dbReference>
<dbReference type="PROSITE" id="PS50921">
    <property type="entry name" value="ANTAR"/>
    <property type="match status" value="1"/>
</dbReference>
<feature type="domain" description="ANTAR" evidence="5">
    <location>
        <begin position="177"/>
        <end position="238"/>
    </location>
</feature>
<protein>
    <submittedName>
        <fullName evidence="6">GAF and ANTAR domain-containing protein</fullName>
    </submittedName>
</protein>
<accession>A0A9X3BVH8</accession>
<evidence type="ECO:0000256" key="3">
    <source>
        <dbReference type="ARBA" id="ARBA00023015"/>
    </source>
</evidence>
<reference evidence="6" key="1">
    <citation type="submission" date="2020-07" db="EMBL/GenBank/DDBJ databases">
        <authorList>
            <person name="Pettersson B.M.F."/>
            <person name="Behra P.R.K."/>
            <person name="Ramesh M."/>
            <person name="Das S."/>
            <person name="Dasgupta S."/>
            <person name="Kirsebom L.A."/>
        </authorList>
    </citation>
    <scope>NUCLEOTIDE SEQUENCE</scope>
    <source>
        <strain evidence="6">DSM 44838</strain>
    </source>
</reference>
<keyword evidence="2" id="KW-0418">Kinase</keyword>
<evidence type="ECO:0000313" key="6">
    <source>
        <dbReference type="EMBL" id="MCV7423754.1"/>
    </source>
</evidence>
<dbReference type="RefSeq" id="WP_263998712.1">
    <property type="nucleotide sequence ID" value="NZ_JACKVK010000013.1"/>
</dbReference>
<organism evidence="6 7">
    <name type="scientific">Mycobacterium yunnanensis</name>
    <dbReference type="NCBI Taxonomy" id="368477"/>
    <lineage>
        <taxon>Bacteria</taxon>
        <taxon>Bacillati</taxon>
        <taxon>Actinomycetota</taxon>
        <taxon>Actinomycetes</taxon>
        <taxon>Mycobacteriales</taxon>
        <taxon>Mycobacteriaceae</taxon>
        <taxon>Mycobacterium</taxon>
    </lineage>
</organism>
<evidence type="ECO:0000256" key="1">
    <source>
        <dbReference type="ARBA" id="ARBA00022679"/>
    </source>
</evidence>
<dbReference type="InterPro" id="IPR005561">
    <property type="entry name" value="ANTAR"/>
</dbReference>
<evidence type="ECO:0000256" key="2">
    <source>
        <dbReference type="ARBA" id="ARBA00022777"/>
    </source>
</evidence>
<dbReference type="SUPFAM" id="SSF52172">
    <property type="entry name" value="CheY-like"/>
    <property type="match status" value="1"/>
</dbReference>
<dbReference type="InterPro" id="IPR029016">
    <property type="entry name" value="GAF-like_dom_sf"/>
</dbReference>
<keyword evidence="3" id="KW-0805">Transcription regulation</keyword>
<proteinExistence type="predicted"/>
<name>A0A9X3BVH8_9MYCO</name>
<evidence type="ECO:0000259" key="5">
    <source>
        <dbReference type="PROSITE" id="PS50921"/>
    </source>
</evidence>
<dbReference type="Pfam" id="PF13185">
    <property type="entry name" value="GAF_2"/>
    <property type="match status" value="1"/>
</dbReference>
<dbReference type="AlphaFoldDB" id="A0A9X3BVH8"/>
<gene>
    <name evidence="6" type="ORF">H7K45_24680</name>
</gene>
<keyword evidence="4" id="KW-0804">Transcription</keyword>
<dbReference type="InterPro" id="IPR012074">
    <property type="entry name" value="GAF_ANTAR"/>
</dbReference>
<keyword evidence="7" id="KW-1185">Reference proteome</keyword>
<comment type="caution">
    <text evidence="6">The sequence shown here is derived from an EMBL/GenBank/DDBJ whole genome shotgun (WGS) entry which is preliminary data.</text>
</comment>
<dbReference type="InterPro" id="IPR036388">
    <property type="entry name" value="WH-like_DNA-bd_sf"/>
</dbReference>
<dbReference type="InterPro" id="IPR011006">
    <property type="entry name" value="CheY-like_superfamily"/>
</dbReference>
<dbReference type="Proteomes" id="UP001141629">
    <property type="component" value="Unassembled WGS sequence"/>
</dbReference>